<reference evidence="1 2" key="1">
    <citation type="submission" date="2018-06" db="EMBL/GenBank/DDBJ databases">
        <authorList>
            <consortium name="Pathogen Informatics"/>
            <person name="Doyle S."/>
        </authorList>
    </citation>
    <scope>NUCLEOTIDE SEQUENCE [LARGE SCALE GENOMIC DNA]</scope>
    <source>
        <strain evidence="1 2">NCTC10571</strain>
    </source>
</reference>
<accession>A0A378NRT9</accession>
<evidence type="ECO:0000313" key="1">
    <source>
        <dbReference type="EMBL" id="STY71110.1"/>
    </source>
</evidence>
<protein>
    <submittedName>
        <fullName evidence="1">Uncharacterized protein</fullName>
    </submittedName>
</protein>
<dbReference type="EMBL" id="UGPP01000001">
    <property type="protein sequence ID" value="STY71110.1"/>
    <property type="molecule type" value="Genomic_DNA"/>
</dbReference>
<dbReference type="Proteomes" id="UP000255234">
    <property type="component" value="Unassembled WGS sequence"/>
</dbReference>
<dbReference type="AlphaFoldDB" id="A0A378NRT9"/>
<name>A0A378NRT9_9FIRM</name>
<proteinExistence type="predicted"/>
<organism evidence="1 2">
    <name type="scientific">Megamonas hypermegale</name>
    <dbReference type="NCBI Taxonomy" id="158847"/>
    <lineage>
        <taxon>Bacteria</taxon>
        <taxon>Bacillati</taxon>
        <taxon>Bacillota</taxon>
        <taxon>Negativicutes</taxon>
        <taxon>Selenomonadales</taxon>
        <taxon>Selenomonadaceae</taxon>
        <taxon>Megamonas</taxon>
    </lineage>
</organism>
<dbReference type="RefSeq" id="WP_115151485.1">
    <property type="nucleotide sequence ID" value="NZ_UGPP01000001.1"/>
</dbReference>
<sequence length="88" mass="10431">MNVLDYYKQIVLLKKEILNALVTFERSTSISSLNKKLRTFFVHTNYNNLNIISVRVRIKDVNSLEIIFKTDRNQNINILYNKKDLLRG</sequence>
<evidence type="ECO:0000313" key="2">
    <source>
        <dbReference type="Proteomes" id="UP000255234"/>
    </source>
</evidence>
<gene>
    <name evidence="1" type="ORF">NCTC10571_01262</name>
</gene>